<feature type="transmembrane region" description="Helical" evidence="7">
    <location>
        <begin position="540"/>
        <end position="561"/>
    </location>
</feature>
<evidence type="ECO:0000256" key="5">
    <source>
        <dbReference type="ARBA" id="ARBA00022989"/>
    </source>
</evidence>
<dbReference type="EMBL" id="JAKZEU010000002">
    <property type="protein sequence ID" value="MCQ0970511.1"/>
    <property type="molecule type" value="Genomic_DNA"/>
</dbReference>
<keyword evidence="3 9" id="KW-0808">Transferase</keyword>
<feature type="transmembrane region" description="Helical" evidence="7">
    <location>
        <begin position="439"/>
        <end position="461"/>
    </location>
</feature>
<evidence type="ECO:0000259" key="8">
    <source>
        <dbReference type="Pfam" id="PF00535"/>
    </source>
</evidence>
<protein>
    <submittedName>
        <fullName evidence="9">Glycosyltransferase</fullName>
        <ecNumber evidence="9">2.4.-.-</ecNumber>
    </submittedName>
</protein>
<dbReference type="PANTHER" id="PTHR43867:SF2">
    <property type="entry name" value="CELLULOSE SYNTHASE CATALYTIC SUBUNIT A [UDP-FORMING]"/>
    <property type="match status" value="1"/>
</dbReference>
<evidence type="ECO:0000256" key="4">
    <source>
        <dbReference type="ARBA" id="ARBA00022692"/>
    </source>
</evidence>
<comment type="caution">
    <text evidence="9">The sequence shown here is derived from an EMBL/GenBank/DDBJ whole genome shotgun (WGS) entry which is preliminary data.</text>
</comment>
<evidence type="ECO:0000256" key="6">
    <source>
        <dbReference type="ARBA" id="ARBA00023136"/>
    </source>
</evidence>
<feature type="transmembrane region" description="Helical" evidence="7">
    <location>
        <begin position="57"/>
        <end position="81"/>
    </location>
</feature>
<feature type="transmembrane region" description="Helical" evidence="7">
    <location>
        <begin position="473"/>
        <end position="495"/>
    </location>
</feature>
<dbReference type="InterPro" id="IPR050321">
    <property type="entry name" value="Glycosyltr_2/OpgH_subfam"/>
</dbReference>
<dbReference type="CDD" id="cd06421">
    <property type="entry name" value="CESA_CelA_like"/>
    <property type="match status" value="1"/>
</dbReference>
<dbReference type="EC" id="2.4.-.-" evidence="9"/>
<keyword evidence="6 7" id="KW-0472">Membrane</keyword>
<comment type="subcellular location">
    <subcellularLocation>
        <location evidence="1">Membrane</location>
        <topology evidence="1">Multi-pass membrane protein</topology>
    </subcellularLocation>
</comment>
<reference evidence="9 10" key="1">
    <citation type="submission" date="2022-03" db="EMBL/GenBank/DDBJ databases">
        <authorList>
            <person name="He Y."/>
        </authorList>
    </citation>
    <scope>NUCLEOTIDE SEQUENCE [LARGE SCALE GENOMIC DNA]</scope>
    <source>
        <strain evidence="9 10">TK19116</strain>
    </source>
</reference>
<evidence type="ECO:0000256" key="7">
    <source>
        <dbReference type="SAM" id="Phobius"/>
    </source>
</evidence>
<keyword evidence="4 7" id="KW-0812">Transmembrane</keyword>
<evidence type="ECO:0000256" key="2">
    <source>
        <dbReference type="ARBA" id="ARBA00022676"/>
    </source>
</evidence>
<feature type="transmembrane region" description="Helical" evidence="7">
    <location>
        <begin position="26"/>
        <end position="45"/>
    </location>
</feature>
<dbReference type="InterPro" id="IPR001173">
    <property type="entry name" value="Glyco_trans_2-like"/>
</dbReference>
<keyword evidence="2 9" id="KW-0328">Glycosyltransferase</keyword>
<evidence type="ECO:0000313" key="9">
    <source>
        <dbReference type="EMBL" id="MCQ0970511.1"/>
    </source>
</evidence>
<dbReference type="PANTHER" id="PTHR43867">
    <property type="entry name" value="CELLULOSE SYNTHASE CATALYTIC SUBUNIT A [UDP-FORMING]"/>
    <property type="match status" value="1"/>
</dbReference>
<keyword evidence="5 7" id="KW-1133">Transmembrane helix</keyword>
<evidence type="ECO:0000313" key="10">
    <source>
        <dbReference type="Proteomes" id="UP001203945"/>
    </source>
</evidence>
<evidence type="ECO:0000256" key="3">
    <source>
        <dbReference type="ARBA" id="ARBA00022679"/>
    </source>
</evidence>
<dbReference type="GO" id="GO:0016757">
    <property type="term" value="F:glycosyltransferase activity"/>
    <property type="evidence" value="ECO:0007669"/>
    <property type="project" value="UniProtKB-KW"/>
</dbReference>
<sequence>MSDTYFHQFEDRRPPEPLAYDPLREILWQLLATVTLVIGGWYIVWRWTHSLNPDAMWFATLLAVAETLAYLGLILFVINLWRDQSPEVPSPPATRGDVDPGSPDPDAPISVDVFFATYSEDPELVRLGIIDAKAMTYPHPIEVRIHVLDDGRRSHMADIARQEGVGYITRATNEGFKAGNLRNAMEQTSGDFLLICDADTRPFSTCLERTLGHFRDPKMAWIQTPQWFYDLPEGRGLADLADARFGASVARWARRLEQAVGGIRFGHDPFVNDPRMFYEVIQRRRNHANAAFCCGAGSIHRREAVMEAALRAFGAKVERCVIEAEEEITLETRERNVAPDLLDAIRTEAVSAEILTPYRFHVSEDIYTSIVMHADSERGWKSLLHPLVETRMLSPQDLISWTIQRFKYAGGSLDILINDNPLFRRGLTLRQRLMYGATFYSYLGALWNVVFLLAPAAYLFTGVSPVEAYSQQFFIHVVPFIVMLELAMMVGTWGIDGQAAKASYLSSFPLGLKALWTVLRGERIAFKVTPKDRQSGRFLHLVRPQIAVVAMTVAGALWAAIALCAFETSHTVTGVVTNALWGLNNCIAMTGAIRAALWQPNHSDSE</sequence>
<dbReference type="Gene3D" id="3.90.550.10">
    <property type="entry name" value="Spore Coat Polysaccharide Biosynthesis Protein SpsA, Chain A"/>
    <property type="match status" value="1"/>
</dbReference>
<dbReference type="Pfam" id="PF00535">
    <property type="entry name" value="Glycos_transf_2"/>
    <property type="match status" value="1"/>
</dbReference>
<proteinExistence type="predicted"/>
<organism evidence="9 10">
    <name type="scientific">Paracoccus albicereus</name>
    <dbReference type="NCBI Taxonomy" id="2922394"/>
    <lineage>
        <taxon>Bacteria</taxon>
        <taxon>Pseudomonadati</taxon>
        <taxon>Pseudomonadota</taxon>
        <taxon>Alphaproteobacteria</taxon>
        <taxon>Rhodobacterales</taxon>
        <taxon>Paracoccaceae</taxon>
        <taxon>Paracoccus</taxon>
    </lineage>
</organism>
<feature type="domain" description="Glycosyltransferase 2-like" evidence="8">
    <location>
        <begin position="142"/>
        <end position="304"/>
    </location>
</feature>
<keyword evidence="10" id="KW-1185">Reference proteome</keyword>
<evidence type="ECO:0000256" key="1">
    <source>
        <dbReference type="ARBA" id="ARBA00004141"/>
    </source>
</evidence>
<name>A0ABT1MQM8_9RHOB</name>
<dbReference type="Proteomes" id="UP001203945">
    <property type="component" value="Unassembled WGS sequence"/>
</dbReference>
<dbReference type="RefSeq" id="WP_255329484.1">
    <property type="nucleotide sequence ID" value="NZ_JAKZEU010000002.1"/>
</dbReference>
<accession>A0ABT1MQM8</accession>
<dbReference type="SUPFAM" id="SSF53448">
    <property type="entry name" value="Nucleotide-diphospho-sugar transferases"/>
    <property type="match status" value="1"/>
</dbReference>
<gene>
    <name evidence="9" type="ORF">MLD63_08755</name>
</gene>
<dbReference type="InterPro" id="IPR029044">
    <property type="entry name" value="Nucleotide-diphossugar_trans"/>
</dbReference>